<keyword evidence="3" id="KW-1185">Reference proteome</keyword>
<comment type="caution">
    <text evidence="2">The sequence shown here is derived from an EMBL/GenBank/DDBJ whole genome shotgun (WGS) entry which is preliminary data.</text>
</comment>
<protein>
    <submittedName>
        <fullName evidence="2">Zinc dependent phospholipase C family protein</fullName>
    </submittedName>
</protein>
<proteinExistence type="predicted"/>
<name>A0ABT4GPK4_9BACL</name>
<dbReference type="EMBL" id="JAMDMX010000202">
    <property type="protein sequence ID" value="MCY9698137.1"/>
    <property type="molecule type" value="Genomic_DNA"/>
</dbReference>
<dbReference type="RefSeq" id="WP_268618629.1">
    <property type="nucleotide sequence ID" value="NZ_JAMDMX010000202.1"/>
</dbReference>
<evidence type="ECO:0000313" key="2">
    <source>
        <dbReference type="EMBL" id="MCY9698137.1"/>
    </source>
</evidence>
<dbReference type="InterPro" id="IPR029002">
    <property type="entry name" value="PLPC/GPLD1"/>
</dbReference>
<organism evidence="2 3">
    <name type="scientific">Paenibacillus alginolyticus</name>
    <dbReference type="NCBI Taxonomy" id="59839"/>
    <lineage>
        <taxon>Bacteria</taxon>
        <taxon>Bacillati</taxon>
        <taxon>Bacillota</taxon>
        <taxon>Bacilli</taxon>
        <taxon>Bacillales</taxon>
        <taxon>Paenibacillaceae</taxon>
        <taxon>Paenibacillus</taxon>
    </lineage>
</organism>
<reference evidence="2 3" key="1">
    <citation type="submission" date="2022-05" db="EMBL/GenBank/DDBJ databases">
        <title>Genome Sequencing of Bee-Associated Microbes.</title>
        <authorList>
            <person name="Dunlap C."/>
        </authorList>
    </citation>
    <scope>NUCLEOTIDE SEQUENCE [LARGE SCALE GENOMIC DNA]</scope>
    <source>
        <strain evidence="2 3">NRRL B-14421</strain>
    </source>
</reference>
<accession>A0ABT4GPK4</accession>
<feature type="non-terminal residue" evidence="2">
    <location>
        <position position="213"/>
    </location>
</feature>
<dbReference type="Pfam" id="PF00882">
    <property type="entry name" value="Zn_dep_PLPC"/>
    <property type="match status" value="1"/>
</dbReference>
<dbReference type="Proteomes" id="UP001527099">
    <property type="component" value="Unassembled WGS sequence"/>
</dbReference>
<evidence type="ECO:0000259" key="1">
    <source>
        <dbReference type="Pfam" id="PF00882"/>
    </source>
</evidence>
<evidence type="ECO:0000313" key="3">
    <source>
        <dbReference type="Proteomes" id="UP001527099"/>
    </source>
</evidence>
<sequence length="213" mass="25244">MGSRLMHLIIGEMVASSLDVKNKRDFLIGSIAPDAAFTFERKVITHYFEGDVDKRTRQVNYQRYIDTYLSDVKDDYSLGYLIHLISDNVWMEHIYYPYELKQKQDLDPTFLSRWHSDFRKMNTKLLCHYDMGYLKDWLEIDALPREIDDVTQDDLQKFIEEMYGDFEIIEKNKDCELEVYNFDDIIEYINLSKSKAIAVIEEITSDSTHDCAN</sequence>
<feature type="domain" description="Phospholipase C/D" evidence="1">
    <location>
        <begin position="6"/>
        <end position="99"/>
    </location>
</feature>
<gene>
    <name evidence="2" type="ORF">M5X19_35645</name>
</gene>